<sequence>MTIYLGLTACSLFHSSAPQRPEPVLLAPTKAMPEELLKQSLILNSPQQSDSFIAVLRLTHKKTSLVALTLSGQPFLTQNFDGQAWSSENVSGQALPEQEIFSMMQFALWPESQIKQSYREQDGWKLELHGETRTAYYHNYPYFVVEKTNEHTVIKHKMANYQITINTFEKERLAQ</sequence>
<dbReference type="AlphaFoldDB" id="F6CZU8"/>
<evidence type="ECO:0000313" key="2">
    <source>
        <dbReference type="Proteomes" id="UP000009230"/>
    </source>
</evidence>
<dbReference type="KEGG" id="mpc:Mar181_0549"/>
<reference evidence="1 2" key="1">
    <citation type="journal article" date="2012" name="Stand. Genomic Sci.">
        <title>Complete genome sequence of Marinomonas posidonica type strain (IVIA-Po-181(T)).</title>
        <authorList>
            <person name="Lucas-Elio P."/>
            <person name="Goodwin L."/>
            <person name="Woyke T."/>
            <person name="Pitluck S."/>
            <person name="Nolan M."/>
            <person name="Kyrpides N.C."/>
            <person name="Detter J.C."/>
            <person name="Copeland A."/>
            <person name="Lu M."/>
            <person name="Bruce D."/>
            <person name="Detter C."/>
            <person name="Tapia R."/>
            <person name="Han S."/>
            <person name="Land M.L."/>
            <person name="Ivanova N."/>
            <person name="Mikhailova N."/>
            <person name="Johnston A.W."/>
            <person name="Sanchez-Amat A."/>
        </authorList>
    </citation>
    <scope>NUCLEOTIDE SEQUENCE [LARGE SCALE GENOMIC DNA]</scope>
    <source>
        <strain evidence="2">CECT 7376 / NCIMB 14433 / IVIA-Po-181</strain>
    </source>
</reference>
<dbReference type="EMBL" id="CP002771">
    <property type="protein sequence ID" value="AEF53609.1"/>
    <property type="molecule type" value="Genomic_DNA"/>
</dbReference>
<dbReference type="RefSeq" id="WP_013795086.1">
    <property type="nucleotide sequence ID" value="NC_015559.1"/>
</dbReference>
<name>F6CZU8_MARPP</name>
<dbReference type="HOGENOM" id="CLU_1530762_0_0_6"/>
<keyword evidence="2" id="KW-1185">Reference proteome</keyword>
<protein>
    <submittedName>
        <fullName evidence="1">Uncharacterized protein</fullName>
    </submittedName>
</protein>
<proteinExistence type="predicted"/>
<organism evidence="1 2">
    <name type="scientific">Marinomonas posidonica (strain CECT 7376 / NCIMB 14433 / IVIA-Po-181)</name>
    <dbReference type="NCBI Taxonomy" id="491952"/>
    <lineage>
        <taxon>Bacteria</taxon>
        <taxon>Pseudomonadati</taxon>
        <taxon>Pseudomonadota</taxon>
        <taxon>Gammaproteobacteria</taxon>
        <taxon>Oceanospirillales</taxon>
        <taxon>Oceanospirillaceae</taxon>
        <taxon>Marinomonas</taxon>
    </lineage>
</organism>
<dbReference type="STRING" id="491952.Mar181_0549"/>
<dbReference type="Proteomes" id="UP000009230">
    <property type="component" value="Chromosome"/>
</dbReference>
<dbReference type="Pfam" id="PF11659">
    <property type="entry name" value="DUF3261"/>
    <property type="match status" value="1"/>
</dbReference>
<evidence type="ECO:0000313" key="1">
    <source>
        <dbReference type="EMBL" id="AEF53609.1"/>
    </source>
</evidence>
<dbReference type="InterPro" id="IPR021675">
    <property type="entry name" value="DUF3261"/>
</dbReference>
<accession>F6CZU8</accession>
<dbReference type="eggNOG" id="ENOG5030987">
    <property type="taxonomic scope" value="Bacteria"/>
</dbReference>
<gene>
    <name evidence="1" type="ordered locus">Mar181_0549</name>
</gene>